<dbReference type="InterPro" id="IPR006073">
    <property type="entry name" value="GTP-bd"/>
</dbReference>
<dbReference type="GO" id="GO:0030488">
    <property type="term" value="P:tRNA methylation"/>
    <property type="evidence" value="ECO:0007669"/>
    <property type="project" value="TreeGrafter"/>
</dbReference>
<gene>
    <name evidence="3" type="ORF">ABT56_06235</name>
</gene>
<proteinExistence type="predicted"/>
<name>A0A0J1JXY4_9GAMM</name>
<evidence type="ECO:0000313" key="3">
    <source>
        <dbReference type="EMBL" id="KLV07147.1"/>
    </source>
</evidence>
<keyword evidence="4" id="KW-1185">Reference proteome</keyword>
<evidence type="ECO:0000259" key="2">
    <source>
        <dbReference type="Pfam" id="PF01926"/>
    </source>
</evidence>
<dbReference type="PATRIC" id="fig|1195763.3.peg.1325"/>
<dbReference type="PANTHER" id="PTHR42714:SF2">
    <property type="entry name" value="TRNA MODIFICATION GTPASE GTPBP3, MITOCHONDRIAL"/>
    <property type="match status" value="1"/>
</dbReference>
<feature type="transmembrane region" description="Helical" evidence="1">
    <location>
        <begin position="48"/>
        <end position="68"/>
    </location>
</feature>
<dbReference type="EMBL" id="LDOT01000006">
    <property type="protein sequence ID" value="KLV07147.1"/>
    <property type="molecule type" value="Genomic_DNA"/>
</dbReference>
<dbReference type="RefSeq" id="WP_047877997.1">
    <property type="nucleotide sequence ID" value="NZ_LDOT01000006.1"/>
</dbReference>
<keyword evidence="1" id="KW-1133">Transmembrane helix</keyword>
<dbReference type="GO" id="GO:0002098">
    <property type="term" value="P:tRNA wobble uridine modification"/>
    <property type="evidence" value="ECO:0007669"/>
    <property type="project" value="TreeGrafter"/>
</dbReference>
<dbReference type="PANTHER" id="PTHR42714">
    <property type="entry name" value="TRNA MODIFICATION GTPASE GTPBP3"/>
    <property type="match status" value="1"/>
</dbReference>
<feature type="domain" description="G" evidence="2">
    <location>
        <begin position="290"/>
        <end position="386"/>
    </location>
</feature>
<dbReference type="Gene3D" id="3.40.50.300">
    <property type="entry name" value="P-loop containing nucleotide triphosphate hydrolases"/>
    <property type="match status" value="1"/>
</dbReference>
<dbReference type="Proteomes" id="UP000036097">
    <property type="component" value="Unassembled WGS sequence"/>
</dbReference>
<evidence type="ECO:0000256" key="1">
    <source>
        <dbReference type="SAM" id="Phobius"/>
    </source>
</evidence>
<organism evidence="3 4">
    <name type="scientific">Photobacterium aquae</name>
    <dbReference type="NCBI Taxonomy" id="1195763"/>
    <lineage>
        <taxon>Bacteria</taxon>
        <taxon>Pseudomonadati</taxon>
        <taxon>Pseudomonadota</taxon>
        <taxon>Gammaproteobacteria</taxon>
        <taxon>Vibrionales</taxon>
        <taxon>Vibrionaceae</taxon>
        <taxon>Photobacterium</taxon>
    </lineage>
</organism>
<dbReference type="InterPro" id="IPR027417">
    <property type="entry name" value="P-loop_NTPase"/>
</dbReference>
<dbReference type="AlphaFoldDB" id="A0A0J1JXY4"/>
<dbReference type="STRING" id="1195763.ABT56_06235"/>
<dbReference type="SUPFAM" id="SSF52540">
    <property type="entry name" value="P-loop containing nucleoside triphosphate hydrolases"/>
    <property type="match status" value="1"/>
</dbReference>
<accession>A0A0J1JXY4</accession>
<dbReference type="GO" id="GO:0005525">
    <property type="term" value="F:GTP binding"/>
    <property type="evidence" value="ECO:0007669"/>
    <property type="project" value="InterPro"/>
</dbReference>
<sequence>MKRTTKTIGLLSRTALGFFPLLIVAIFIPILVLAVLGLVDVIQNGQWLLLSVLLASSSLVMAAGYLWVRRQQAQATGSGDDVGSASAEARYDVAPSKEWGEFEQQLWQQLNEVLKEQLSTDDSWPALRDHSVVLAQKVGVAFYPDRTASLAFTAPEFLLMLEQVSRRYRRFILAHVPYAEKLKLSTLQQGYQHKDKLGKAKKVYDAYRVFRALTPAGLIAEARGQLLGKLFDEVSDELQYQLKKVLLQEVVSVAIDLYSGRFTVSDDELGKSNGLVTDEASLAADVEPLRVAVIGQVSAGKSSFVNAFVGSMVAEVSPIPSTDSIVIHKCEVEGLDLIHLVDLPGLDSNPATLQLLLEQMANSDLVFWLVKANQPARQLDTALRAKFDAYYQLPENSHRKKPVLIMLLNQVDRLSPVGEWSPPYNIENPSNAKAATIKAALDYNIEQLHPDEGIVIAMPEGKEAYNMSAVGDILLMAFEDGVNTQLNRRRLDRSDKAVADHAKRLYRLGKVAVSHWLK</sequence>
<comment type="caution">
    <text evidence="3">The sequence shown here is derived from an EMBL/GenBank/DDBJ whole genome shotgun (WGS) entry which is preliminary data.</text>
</comment>
<reference evidence="3 4" key="1">
    <citation type="submission" date="2015-05" db="EMBL/GenBank/DDBJ databases">
        <title>Photobacterium galathea sp. nov.</title>
        <authorList>
            <person name="Machado H."/>
            <person name="Gram L."/>
        </authorList>
    </citation>
    <scope>NUCLEOTIDE SEQUENCE [LARGE SCALE GENOMIC DNA]</scope>
    <source>
        <strain evidence="3 4">CGMCC 1.12159</strain>
    </source>
</reference>
<dbReference type="OrthoDB" id="238366at2"/>
<keyword evidence="1" id="KW-0472">Membrane</keyword>
<dbReference type="Pfam" id="PF01926">
    <property type="entry name" value="MMR_HSR1"/>
    <property type="match status" value="1"/>
</dbReference>
<evidence type="ECO:0000313" key="4">
    <source>
        <dbReference type="Proteomes" id="UP000036097"/>
    </source>
</evidence>
<dbReference type="GO" id="GO:0005737">
    <property type="term" value="C:cytoplasm"/>
    <property type="evidence" value="ECO:0007669"/>
    <property type="project" value="TreeGrafter"/>
</dbReference>
<feature type="transmembrane region" description="Helical" evidence="1">
    <location>
        <begin position="21"/>
        <end position="42"/>
    </location>
</feature>
<keyword evidence="1" id="KW-0812">Transmembrane</keyword>
<protein>
    <submittedName>
        <fullName evidence="3">GTPase</fullName>
    </submittedName>
</protein>